<protein>
    <submittedName>
        <fullName evidence="3">Uncharacterized protein</fullName>
    </submittedName>
</protein>
<feature type="compositionally biased region" description="Polar residues" evidence="2">
    <location>
        <begin position="549"/>
        <end position="562"/>
    </location>
</feature>
<feature type="compositionally biased region" description="Basic and acidic residues" evidence="2">
    <location>
        <begin position="518"/>
        <end position="528"/>
    </location>
</feature>
<proteinExistence type="predicted"/>
<feature type="region of interest" description="Disordered" evidence="2">
    <location>
        <begin position="266"/>
        <end position="303"/>
    </location>
</feature>
<feature type="region of interest" description="Disordered" evidence="2">
    <location>
        <begin position="90"/>
        <end position="163"/>
    </location>
</feature>
<feature type="region of interest" description="Disordered" evidence="2">
    <location>
        <begin position="549"/>
        <end position="619"/>
    </location>
</feature>
<reference evidence="3" key="2">
    <citation type="journal article" date="2022" name="Microbiol. Resour. Announc.">
        <title>Whole-Genome Sequence of Entomortierella parvispora E1425, a Mucoromycotan Fungus Associated with Burkholderiaceae-Related Endosymbiotic Bacteria.</title>
        <authorList>
            <person name="Herlambang A."/>
            <person name="Guo Y."/>
            <person name="Takashima Y."/>
            <person name="Narisawa K."/>
            <person name="Ohta H."/>
            <person name="Nishizawa T."/>
        </authorList>
    </citation>
    <scope>NUCLEOTIDE SEQUENCE</scope>
    <source>
        <strain evidence="3">E1425</strain>
    </source>
</reference>
<sequence>MNRALTTAAPAPSGRQALKKKAAPTTKTISTAPLTVSFTDKAVSSAPSSSLSPSPSAAVVRAAMTPTSPLPSSFSSLSPIQNKVVVVVTQPPSSPSQQNQQVQPYQKEPLQRSRTKTSTTVCAQTRGTVVSKPVTNPSRLPSRTSTSCSSSPPPIPSTRSTRVLIPPLSTPSSRIQLHQQQQIPPLIRTRQYQSSQQQQRQQQLLLQKQRQRLRTMTWLDHSLTKPTISEEPVLLAVENKRGSRTLSMSPLSPLPKITVKDEKDLEGPIAGHNSSNQHDGRNEDEHSLYQEEDEEYESEQEDEGLRTLILNSAGESPTEVMSWLQEAIQTVNVLESRVQELEQDCSLIPLYEQDRIQMSEVIQGLDEMVVQDRQWIEHTESAVQWAAHVLEETLLGSFPPAHQRNGTVPLSLSAAARMRGSRSEGMLPNLVAARSQLDEVVAEPITTPLESQGALEQKMAKRRGTLQDEETVTAATSSVMSAEATRYRDGIQAALRHLRTIEHSHTLSSCSNSNHGQQRVDESTKRKSLVPDKAMKTWLENASVTSLTSDSAAMQVDDSQLDMTFDNDDDEDEEDECEQEDRRDSINKAARLKASTGTMTEPLSSPSSPQQHSPASNQLVQSSISLQATLSGSSQSIMANADLGDPCLVDERIYLKQHVQGLDRLRLQEIERHRTTESGYGQLVQDLARFSNEMLQAVNTLTVAQAALDGANELSLLTLRMVEKEEEELSGSQSSDMENKKGQSSHLQTSSHCQRKGNMIRSSCRELTESVSLVELEIRKMRRLAADCVGITELAHERLVAGTDGVATNGASPCTDIITASENAPSSHPPPVQPQPRTSLSINVPPVQLPSNQSLFVDGVSLQEFEAHLAAIRSDKKNSSAANSMMTPFMKRVLVEDIQPCLLVNLSDSGHHHRSASRASMNGGRWIGSLLGSHPQSPQGDLLDTSSLNSAALLPKLLKAMEKNACEIQTLNGSAKMSSSAVVSTMSAASASSVNARCCLCRIERPCEFRIRILEDQIAPDAVSTSSSSTSTLQIGSRAFKTTSIISQGNQSTASGNPSHFHPLDRFCRERVVAVCDFYMFMAHLRQGLLNHQPSLELFRRALVLRQRMGQARIGSMDIVASTAVSASAGDVTRQ</sequence>
<dbReference type="PANTHER" id="PTHR14430">
    <property type="entry name" value="RABIN3-RELATED"/>
    <property type="match status" value="1"/>
</dbReference>
<feature type="region of interest" description="Disordered" evidence="2">
    <location>
        <begin position="725"/>
        <end position="757"/>
    </location>
</feature>
<gene>
    <name evidence="3" type="ORF">EMPS_11172</name>
</gene>
<dbReference type="Proteomes" id="UP000827284">
    <property type="component" value="Unassembled WGS sequence"/>
</dbReference>
<accession>A0A9P3HM11</accession>
<feature type="compositionally biased region" description="Low complexity" evidence="2">
    <location>
        <begin position="137"/>
        <end position="150"/>
    </location>
</feature>
<dbReference type="CDD" id="cd21044">
    <property type="entry name" value="Rab11BD_RAB3IP_like"/>
    <property type="match status" value="1"/>
</dbReference>
<feature type="region of interest" description="Disordered" evidence="2">
    <location>
        <begin position="506"/>
        <end position="528"/>
    </location>
</feature>
<dbReference type="GO" id="GO:0006887">
    <property type="term" value="P:exocytosis"/>
    <property type="evidence" value="ECO:0007669"/>
    <property type="project" value="TreeGrafter"/>
</dbReference>
<feature type="compositionally biased region" description="Acidic residues" evidence="2">
    <location>
        <begin position="565"/>
        <end position="579"/>
    </location>
</feature>
<name>A0A9P3HM11_9FUNG</name>
<feature type="compositionally biased region" description="Polar residues" evidence="2">
    <location>
        <begin position="506"/>
        <end position="517"/>
    </location>
</feature>
<organism evidence="3 4">
    <name type="scientific">Entomortierella parvispora</name>
    <dbReference type="NCBI Taxonomy" id="205924"/>
    <lineage>
        <taxon>Eukaryota</taxon>
        <taxon>Fungi</taxon>
        <taxon>Fungi incertae sedis</taxon>
        <taxon>Mucoromycota</taxon>
        <taxon>Mortierellomycotina</taxon>
        <taxon>Mortierellomycetes</taxon>
        <taxon>Mortierellales</taxon>
        <taxon>Mortierellaceae</taxon>
        <taxon>Entomortierella</taxon>
    </lineage>
</organism>
<evidence type="ECO:0000256" key="2">
    <source>
        <dbReference type="SAM" id="MobiDB-lite"/>
    </source>
</evidence>
<dbReference type="EMBL" id="BQFW01000015">
    <property type="protein sequence ID" value="GJJ78813.1"/>
    <property type="molecule type" value="Genomic_DNA"/>
</dbReference>
<keyword evidence="1" id="KW-0175">Coiled coil</keyword>
<dbReference type="OrthoDB" id="5560525at2759"/>
<feature type="compositionally biased region" description="Low complexity" evidence="2">
    <location>
        <begin position="90"/>
        <end position="104"/>
    </location>
</feature>
<dbReference type="InterPro" id="IPR040351">
    <property type="entry name" value="RAB3IL/RAB3IP/Sec2"/>
</dbReference>
<dbReference type="Pfam" id="PF25555">
    <property type="entry name" value="RAB3A-like_C"/>
    <property type="match status" value="1"/>
</dbReference>
<dbReference type="AlphaFoldDB" id="A0A9P3HM11"/>
<reference evidence="3" key="1">
    <citation type="submission" date="2021-11" db="EMBL/GenBank/DDBJ databases">
        <authorList>
            <person name="Herlambang A."/>
            <person name="Guo Y."/>
            <person name="Takashima Y."/>
            <person name="Nishizawa T."/>
        </authorList>
    </citation>
    <scope>NUCLEOTIDE SEQUENCE</scope>
    <source>
        <strain evidence="3">E1425</strain>
    </source>
</reference>
<feature type="compositionally biased region" description="Basic and acidic residues" evidence="2">
    <location>
        <begin position="278"/>
        <end position="289"/>
    </location>
</feature>
<feature type="compositionally biased region" description="Acidic residues" evidence="2">
    <location>
        <begin position="290"/>
        <end position="302"/>
    </location>
</feature>
<feature type="compositionally biased region" description="Polar residues" evidence="2">
    <location>
        <begin position="730"/>
        <end position="752"/>
    </location>
</feature>
<evidence type="ECO:0000313" key="4">
    <source>
        <dbReference type="Proteomes" id="UP000827284"/>
    </source>
</evidence>
<dbReference type="GO" id="GO:0070319">
    <property type="term" value="C:Golgi to plasma membrane transport vesicle"/>
    <property type="evidence" value="ECO:0007669"/>
    <property type="project" value="TreeGrafter"/>
</dbReference>
<dbReference type="GO" id="GO:0005085">
    <property type="term" value="F:guanyl-nucleotide exchange factor activity"/>
    <property type="evidence" value="ECO:0007669"/>
    <property type="project" value="InterPro"/>
</dbReference>
<feature type="compositionally biased region" description="Low complexity" evidence="2">
    <location>
        <begin position="604"/>
        <end position="618"/>
    </location>
</feature>
<keyword evidence="4" id="KW-1185">Reference proteome</keyword>
<evidence type="ECO:0000256" key="1">
    <source>
        <dbReference type="ARBA" id="ARBA00023054"/>
    </source>
</evidence>
<feature type="compositionally biased region" description="Polar residues" evidence="2">
    <location>
        <begin position="116"/>
        <end position="136"/>
    </location>
</feature>
<comment type="caution">
    <text evidence="3">The sequence shown here is derived from an EMBL/GenBank/DDBJ whole genome shotgun (WGS) entry which is preliminary data.</text>
</comment>
<dbReference type="PANTHER" id="PTHR14430:SF0">
    <property type="entry name" value="SEC2P DOMAIN-CONTAINING PROTEIN"/>
    <property type="match status" value="1"/>
</dbReference>
<feature type="region of interest" description="Disordered" evidence="2">
    <location>
        <begin position="1"/>
        <end position="26"/>
    </location>
</feature>
<evidence type="ECO:0000313" key="3">
    <source>
        <dbReference type="EMBL" id="GJJ78813.1"/>
    </source>
</evidence>
<feature type="region of interest" description="Disordered" evidence="2">
    <location>
        <begin position="451"/>
        <end position="472"/>
    </location>
</feature>
<dbReference type="GO" id="GO:0051286">
    <property type="term" value="C:cell tip"/>
    <property type="evidence" value="ECO:0007669"/>
    <property type="project" value="TreeGrafter"/>
</dbReference>